<dbReference type="InterPro" id="IPR011646">
    <property type="entry name" value="KAP_P-loop"/>
</dbReference>
<keyword evidence="4" id="KW-1185">Reference proteome</keyword>
<protein>
    <recommendedName>
        <fullName evidence="2">KAP NTPase domain-containing protein</fullName>
    </recommendedName>
</protein>
<feature type="compositionally biased region" description="Basic and acidic residues" evidence="1">
    <location>
        <begin position="1"/>
        <end position="27"/>
    </location>
</feature>
<dbReference type="RefSeq" id="WP_192575437.1">
    <property type="nucleotide sequence ID" value="NZ_CM009896.1"/>
</dbReference>
<evidence type="ECO:0000313" key="4">
    <source>
        <dbReference type="Proteomes" id="UP000245488"/>
    </source>
</evidence>
<dbReference type="Proteomes" id="UP000245488">
    <property type="component" value="Chromosome"/>
</dbReference>
<dbReference type="InterPro" id="IPR027417">
    <property type="entry name" value="P-loop_NTPase"/>
</dbReference>
<organism evidence="3 4">
    <name type="scientific">Butyrivibrio fibrisolvens</name>
    <dbReference type="NCBI Taxonomy" id="831"/>
    <lineage>
        <taxon>Bacteria</taxon>
        <taxon>Bacillati</taxon>
        <taxon>Bacillota</taxon>
        <taxon>Clostridia</taxon>
        <taxon>Lachnospirales</taxon>
        <taxon>Lachnospiraceae</taxon>
        <taxon>Butyrivibrio</taxon>
    </lineage>
</organism>
<dbReference type="SUPFAM" id="SSF52540">
    <property type="entry name" value="P-loop containing nucleoside triphosphate hydrolases"/>
    <property type="match status" value="1"/>
</dbReference>
<accession>A0A317G405</accession>
<comment type="caution">
    <text evidence="3">The sequence shown here is derived from an EMBL/GenBank/DDBJ whole genome shotgun (WGS) entry which is preliminary data.</text>
</comment>
<name>A0A317G405_BUTFI</name>
<dbReference type="AlphaFoldDB" id="A0A317G405"/>
<dbReference type="EMBL" id="NXNG01000001">
    <property type="protein sequence ID" value="PWT28775.1"/>
    <property type="molecule type" value="Genomic_DNA"/>
</dbReference>
<proteinExistence type="predicted"/>
<feature type="region of interest" description="Disordered" evidence="1">
    <location>
        <begin position="1"/>
        <end position="37"/>
    </location>
</feature>
<dbReference type="Pfam" id="PF07693">
    <property type="entry name" value="KAP_NTPase"/>
    <property type="match status" value="1"/>
</dbReference>
<feature type="compositionally biased region" description="Basic and acidic residues" evidence="1">
    <location>
        <begin position="418"/>
        <end position="446"/>
    </location>
</feature>
<feature type="compositionally biased region" description="Basic and acidic residues" evidence="1">
    <location>
        <begin position="459"/>
        <end position="472"/>
    </location>
</feature>
<evidence type="ECO:0000256" key="1">
    <source>
        <dbReference type="SAM" id="MobiDB-lite"/>
    </source>
</evidence>
<feature type="region of interest" description="Disordered" evidence="1">
    <location>
        <begin position="418"/>
        <end position="472"/>
    </location>
</feature>
<evidence type="ECO:0000313" key="3">
    <source>
        <dbReference type="EMBL" id="PWT28775.1"/>
    </source>
</evidence>
<feature type="domain" description="KAP NTPase" evidence="2">
    <location>
        <begin position="83"/>
        <end position="401"/>
    </location>
</feature>
<dbReference type="Gene3D" id="3.40.50.300">
    <property type="entry name" value="P-loop containing nucleotide triphosphate hydrolases"/>
    <property type="match status" value="1"/>
</dbReference>
<gene>
    <name evidence="3" type="ORF">CPT75_17495</name>
</gene>
<reference evidence="3 4" key="1">
    <citation type="submission" date="2017-09" db="EMBL/GenBank/DDBJ databases">
        <title>High-quality draft genome sequence of Butyrivibrio fibrisolvens INBov1, isolated from cow rumen.</title>
        <authorList>
            <person name="Rodriguez Hernaez J."/>
            <person name="Rivarola M."/>
            <person name="Paniego N."/>
            <person name="Cravero S."/>
            <person name="Ceron Cucchi M."/>
            <person name="Martinez M.C."/>
        </authorList>
    </citation>
    <scope>NUCLEOTIDE SEQUENCE [LARGE SCALE GENOMIC DNA]</scope>
    <source>
        <strain evidence="3 4">INBov1</strain>
    </source>
</reference>
<feature type="compositionally biased region" description="Polar residues" evidence="1">
    <location>
        <begin position="28"/>
        <end position="37"/>
    </location>
</feature>
<evidence type="ECO:0000259" key="2">
    <source>
        <dbReference type="Pfam" id="PF07693"/>
    </source>
</evidence>
<feature type="compositionally biased region" description="Acidic residues" evidence="1">
    <location>
        <begin position="447"/>
        <end position="458"/>
    </location>
</feature>
<sequence>MEKQIDNKQDEIKEVKIDSNLDTKEGQLDNQPDNGSKVQTYVTVDLGKINNSSENNYIPLPGTEEDMNRIKGLIRENVSFAGVVYGYRGTGKTSFVDNVLKEFTNSRVIIRFNATNYDEYPKFLKRFIRELYLAVTNVIKSNPHQKDNLNYKNLKNIYKHTFYNITESSSEEHIISEQLTKNISLSLESTIEKTVDIVSIFAAVMSQVVIFLFKNSNKINADTLKQSIIAFASVFALNVASKLVLNVGLEKNSTNGHENKSTKSEESLYDDEIAEYHVFNEIEKISNEYGLGKIIFVLDELDKLDEDRIKKIIKELKPLILSPNVISILVAGKNYEKYLDEEQDETDSIADNIFSQKIYIPLVNGERAKEIMKSLFVTKEGTSFDNSEYLDEKVVRAEGVIRNMINLILSDITWVEKEDEVKETNPKETDTEKTDTEKTDTEKADTEEMNSEDTNTEEIDTKDNNDIESNDKSSCSKEARVKYCREDGSHMISSVMRQSYQKISALDAYISENYSDKLSAKTDEMYKLAFRICRYVREKNLDFDDDVKTKVKEGLENYISDNISHLDDKEKNLVFSKIFDKERVDEDKKEDGSSRSEEIAFEGALKNAIEEREDIINRIFKKTYGIDLSNEQRDMINWMISDVNLLFQLFSNNNIAERETLKVAYEELELFRNDHSSYDEFKQRTEQISEEFFVYNLVSRMGIVENVKGNISRIDEENVSVVAAKVAYALLRIVYWKNSERKSSYKKFYSWKKDIILNRWDIVDLLDGHLNVVEVKYYKRNYTNEGTLKSVFNEAKKLLSLNNVKTVNVVLAIFVPDSDRIVDSFGINKGIARGLVNNEPDNIRDRISFSVCYLSYNRQRDFNEGLEEFLSLTERH</sequence>